<evidence type="ECO:0000256" key="1">
    <source>
        <dbReference type="ARBA" id="ARBA00022729"/>
    </source>
</evidence>
<dbReference type="Pfam" id="PF02638">
    <property type="entry name" value="GHL10"/>
    <property type="match status" value="1"/>
</dbReference>
<keyword evidence="4" id="KW-1185">Reference proteome</keyword>
<evidence type="ECO:0000259" key="2">
    <source>
        <dbReference type="Pfam" id="PF02638"/>
    </source>
</evidence>
<reference evidence="3" key="1">
    <citation type="submission" date="2022-12" db="EMBL/GenBank/DDBJ databases">
        <title>Polyphasic identification of a Novel Hot-Spring Cyanobacterium Ocullathermofonsia sinensis gen nov. sp. nov. and Genomic Insights on its Adaptations to the Thermal Habitat.</title>
        <authorList>
            <person name="Daroch M."/>
            <person name="Tang J."/>
            <person name="Jiang Y."/>
        </authorList>
    </citation>
    <scope>NUCLEOTIDE SEQUENCE</scope>
    <source>
        <strain evidence="3">PKUAC-SCTA174</strain>
    </source>
</reference>
<sequence length="503" mass="56479">MRYFRVDRIWQGPQRIAHRFVAMLMVSGLTVLSLSSVGQAQTYQVRANAFCQLSAEAIAQTDALRQAALQGDLNAQSQYKTFMSQQAEQMHQCRHQTWPQNQAIWLRLYPCDAQPGALEKVFDRIVAKGYNQVYLEVFHDGQVLLPASDNPTAWASKLRSRGYEDRDLLQEAIVKGHERGLKVYAWMFTLNFGYSYSLRPEQEQALARNGRGETSLAALSAGNTGAVNNNEIFVDPYSAQAKRDFQILLQAILARKPDGVLFDYIRYPLGQGADSVASRVQDLWIYGTASQQALFNRAMNQKGLALIERFVRNGRITAADVSTVNSRYPQETVPLWQGRANRAVSTEQLQEELWLLTVAHAVQGVLDFLTMAARPVQQQGIPAGAVFFPEANRLVGERGYDSRLQPWDRFPSSLEWHPMAYATCGDASCVVAQVQRVVSLAPSGTQIMPVLAGTWGQTISGHPPLEQQMYGLRQAFPQISTVSHFAYSWQESQHDRDRQTCQL</sequence>
<dbReference type="InterPro" id="IPR052177">
    <property type="entry name" value="Divisome_Glycosyl_Hydrolase"/>
</dbReference>
<dbReference type="PANTHER" id="PTHR43405:SF1">
    <property type="entry name" value="GLYCOSYL HYDROLASE DIGH"/>
    <property type="match status" value="1"/>
</dbReference>
<proteinExistence type="predicted"/>
<dbReference type="PANTHER" id="PTHR43405">
    <property type="entry name" value="GLYCOSYL HYDROLASE DIGH"/>
    <property type="match status" value="1"/>
</dbReference>
<evidence type="ECO:0000313" key="4">
    <source>
        <dbReference type="Proteomes" id="UP001163152"/>
    </source>
</evidence>
<feature type="domain" description="Glycosyl hydrolase-like 10" evidence="2">
    <location>
        <begin position="130"/>
        <end position="275"/>
    </location>
</feature>
<dbReference type="KEGG" id="tsin:OXH18_17320"/>
<dbReference type="AlphaFoldDB" id="A0A9E9C8Y1"/>
<keyword evidence="1" id="KW-0732">Signal</keyword>
<gene>
    <name evidence="3" type="ORF">OXH18_17320</name>
</gene>
<organism evidence="3 4">
    <name type="scientific">Thermocoleostomius sinensis A174</name>
    <dbReference type="NCBI Taxonomy" id="2016057"/>
    <lineage>
        <taxon>Bacteria</taxon>
        <taxon>Bacillati</taxon>
        <taxon>Cyanobacteriota</taxon>
        <taxon>Cyanophyceae</taxon>
        <taxon>Oculatellales</taxon>
        <taxon>Oculatellaceae</taxon>
        <taxon>Thermocoleostomius</taxon>
    </lineage>
</organism>
<dbReference type="EMBL" id="CP113797">
    <property type="protein sequence ID" value="WAL58922.1"/>
    <property type="molecule type" value="Genomic_DNA"/>
</dbReference>
<protein>
    <submittedName>
        <fullName evidence="3">Family 10 glycosylhydrolase</fullName>
    </submittedName>
</protein>
<name>A0A9E9C8Y1_9CYAN</name>
<dbReference type="RefSeq" id="WP_268608377.1">
    <property type="nucleotide sequence ID" value="NZ_CP113797.1"/>
</dbReference>
<dbReference type="InterPro" id="IPR003790">
    <property type="entry name" value="GHL10"/>
</dbReference>
<accession>A0A9E9C8Y1</accession>
<dbReference type="Gene3D" id="3.20.20.80">
    <property type="entry name" value="Glycosidases"/>
    <property type="match status" value="1"/>
</dbReference>
<evidence type="ECO:0000313" key="3">
    <source>
        <dbReference type="EMBL" id="WAL58922.1"/>
    </source>
</evidence>
<dbReference type="Proteomes" id="UP001163152">
    <property type="component" value="Chromosome"/>
</dbReference>